<feature type="signal peptide" evidence="12">
    <location>
        <begin position="1"/>
        <end position="17"/>
    </location>
</feature>
<evidence type="ECO:0000256" key="8">
    <source>
        <dbReference type="ARBA" id="ARBA00022989"/>
    </source>
</evidence>
<evidence type="ECO:0000256" key="3">
    <source>
        <dbReference type="ARBA" id="ARBA00014962"/>
    </source>
</evidence>
<evidence type="ECO:0000256" key="10">
    <source>
        <dbReference type="ARBA" id="ARBA00023136"/>
    </source>
</evidence>
<keyword evidence="4" id="KW-0813">Transport</keyword>
<evidence type="ECO:0000256" key="11">
    <source>
        <dbReference type="SAM" id="Phobius"/>
    </source>
</evidence>
<name>A0ABX5LLN6_9BACT</name>
<evidence type="ECO:0000256" key="9">
    <source>
        <dbReference type="ARBA" id="ARBA00023010"/>
    </source>
</evidence>
<evidence type="ECO:0000313" key="14">
    <source>
        <dbReference type="Proteomes" id="UP000245523"/>
    </source>
</evidence>
<evidence type="ECO:0000256" key="7">
    <source>
        <dbReference type="ARBA" id="ARBA00022927"/>
    </source>
</evidence>
<keyword evidence="5" id="KW-1003">Cell membrane</keyword>
<evidence type="ECO:0000256" key="5">
    <source>
        <dbReference type="ARBA" id="ARBA00022475"/>
    </source>
</evidence>
<keyword evidence="10 11" id="KW-0472">Membrane</keyword>
<comment type="caution">
    <text evidence="13">The sequence shown here is derived from an EMBL/GenBank/DDBJ whole genome shotgun (WGS) entry which is preliminary data.</text>
</comment>
<protein>
    <recommendedName>
        <fullName evidence="3">Sec translocon accessory complex subunit YajC</fullName>
    </recommendedName>
</protein>
<dbReference type="NCBIfam" id="TIGR00739">
    <property type="entry name" value="yajC"/>
    <property type="match status" value="1"/>
</dbReference>
<evidence type="ECO:0000256" key="2">
    <source>
        <dbReference type="ARBA" id="ARBA00006742"/>
    </source>
</evidence>
<dbReference type="SMART" id="SM01323">
    <property type="entry name" value="YajC"/>
    <property type="match status" value="1"/>
</dbReference>
<comment type="subcellular location">
    <subcellularLocation>
        <location evidence="1">Cell membrane</location>
        <topology evidence="1">Single-pass membrane protein</topology>
    </subcellularLocation>
</comment>
<evidence type="ECO:0000256" key="4">
    <source>
        <dbReference type="ARBA" id="ARBA00022448"/>
    </source>
</evidence>
<gene>
    <name evidence="13" type="ORF">B0H50_11449</name>
</gene>
<dbReference type="PANTHER" id="PTHR33909">
    <property type="entry name" value="SEC TRANSLOCON ACCESSORY COMPLEX SUBUNIT YAJC"/>
    <property type="match status" value="1"/>
</dbReference>
<keyword evidence="7" id="KW-0653">Protein transport</keyword>
<evidence type="ECO:0000256" key="1">
    <source>
        <dbReference type="ARBA" id="ARBA00004162"/>
    </source>
</evidence>
<dbReference type="PANTHER" id="PTHR33909:SF1">
    <property type="entry name" value="SEC TRANSLOCON ACCESSORY COMPLEX SUBUNIT YAJC"/>
    <property type="match status" value="1"/>
</dbReference>
<organism evidence="13 14">
    <name type="scientific">Hallerella porci</name>
    <dbReference type="NCBI Taxonomy" id="1945871"/>
    <lineage>
        <taxon>Bacteria</taxon>
        <taxon>Pseudomonadati</taxon>
        <taxon>Fibrobacterota</taxon>
        <taxon>Fibrobacteria</taxon>
        <taxon>Fibrobacterales</taxon>
        <taxon>Fibrobacteraceae</taxon>
        <taxon>Hallerella</taxon>
    </lineage>
</organism>
<evidence type="ECO:0000313" key="13">
    <source>
        <dbReference type="EMBL" id="PWK98242.1"/>
    </source>
</evidence>
<dbReference type="EMBL" id="QGHD01000014">
    <property type="protein sequence ID" value="PWK98242.1"/>
    <property type="molecule type" value="Genomic_DNA"/>
</dbReference>
<dbReference type="PRINTS" id="PR01853">
    <property type="entry name" value="YAJCTRNLCASE"/>
</dbReference>
<keyword evidence="12" id="KW-0732">Signal</keyword>
<dbReference type="Proteomes" id="UP000245523">
    <property type="component" value="Unassembled WGS sequence"/>
</dbReference>
<keyword evidence="8 11" id="KW-1133">Transmembrane helix</keyword>
<reference evidence="13 14" key="1">
    <citation type="submission" date="2018-05" db="EMBL/GenBank/DDBJ databases">
        <title>Animal gut microbial communities from fecal samples from Wisconsin, USA.</title>
        <authorList>
            <person name="Neumann A."/>
        </authorList>
    </citation>
    <scope>NUCLEOTIDE SEQUENCE [LARGE SCALE GENOMIC DNA]</scope>
    <source>
        <strain evidence="13 14">UWS4</strain>
    </source>
</reference>
<proteinExistence type="inferred from homology"/>
<feature type="transmembrane region" description="Helical" evidence="11">
    <location>
        <begin position="27"/>
        <end position="46"/>
    </location>
</feature>
<evidence type="ECO:0000256" key="12">
    <source>
        <dbReference type="SAM" id="SignalP"/>
    </source>
</evidence>
<evidence type="ECO:0000256" key="6">
    <source>
        <dbReference type="ARBA" id="ARBA00022692"/>
    </source>
</evidence>
<accession>A0ABX5LLN6</accession>
<comment type="similarity">
    <text evidence="2">Belongs to the YajC family.</text>
</comment>
<keyword evidence="6 11" id="KW-0812">Transmembrane</keyword>
<dbReference type="RefSeq" id="WP_106198705.1">
    <property type="nucleotide sequence ID" value="NZ_JAXEIU010000048.1"/>
</dbReference>
<keyword evidence="9" id="KW-0811">Translocation</keyword>
<dbReference type="Pfam" id="PF02699">
    <property type="entry name" value="YajC"/>
    <property type="match status" value="1"/>
</dbReference>
<keyword evidence="14" id="KW-1185">Reference proteome</keyword>
<feature type="chain" id="PRO_5045658563" description="Sec translocon accessory complex subunit YajC" evidence="12">
    <location>
        <begin position="18"/>
        <end position="121"/>
    </location>
</feature>
<sequence length="121" mass="13330">MKFSALIALMFAASAFAQEAAPEQQGSALMGFLPFILMFVVMYLFFIMPKQKEMKKLDAMRKALKKGDQVLTAAGIIGSVVNVENNIVTVKTGNDTRLDFEQSAIVRVLNAEDKKDVKPAK</sequence>
<dbReference type="InterPro" id="IPR003849">
    <property type="entry name" value="Preprotein_translocase_YajC"/>
</dbReference>